<evidence type="ECO:0000313" key="1">
    <source>
        <dbReference type="EMBL" id="KAF6074933.1"/>
    </source>
</evidence>
<evidence type="ECO:0000313" key="2">
    <source>
        <dbReference type="Proteomes" id="UP000664940"/>
    </source>
</evidence>
<sequence>MPSSPYSIYALVKPLISLKVRIMKPVDPPRWWTWWLCTITGKFALFRIFKNVLVEIPAPLGAVRTHRLDLESILPQSTCSRKARALLSAPPRWVLRKHLTSLWHFASLTVYDAGRVSRFITPTTQERWEP</sequence>
<dbReference type="EMBL" id="JABVXQ010000015">
    <property type="protein sequence ID" value="KAF6074933.1"/>
    <property type="molecule type" value="Genomic_DNA"/>
</dbReference>
<dbReference type="AlphaFoldDB" id="A0A833YJJ5"/>
<proteinExistence type="predicted"/>
<dbReference type="Proteomes" id="UP000664940">
    <property type="component" value="Unassembled WGS sequence"/>
</dbReference>
<protein>
    <submittedName>
        <fullName evidence="1">Uncharacterized protein</fullName>
    </submittedName>
</protein>
<gene>
    <name evidence="1" type="ORF">HJG60_009343</name>
</gene>
<reference evidence="1 2" key="1">
    <citation type="journal article" date="2020" name="Nature">
        <title>Six reference-quality genomes reveal evolution of bat adaptations.</title>
        <authorList>
            <person name="Jebb D."/>
            <person name="Huang Z."/>
            <person name="Pippel M."/>
            <person name="Hughes G.M."/>
            <person name="Lavrichenko K."/>
            <person name="Devanna P."/>
            <person name="Winkler S."/>
            <person name="Jermiin L.S."/>
            <person name="Skirmuntt E.C."/>
            <person name="Katzourakis A."/>
            <person name="Burkitt-Gray L."/>
            <person name="Ray D.A."/>
            <person name="Sullivan K.A.M."/>
            <person name="Roscito J.G."/>
            <person name="Kirilenko B.M."/>
            <person name="Davalos L.M."/>
            <person name="Corthals A.P."/>
            <person name="Power M.L."/>
            <person name="Jones G."/>
            <person name="Ransome R.D."/>
            <person name="Dechmann D.K.N."/>
            <person name="Locatelli A.G."/>
            <person name="Puechmaille S.J."/>
            <person name="Fedrigo O."/>
            <person name="Jarvis E.D."/>
            <person name="Hiller M."/>
            <person name="Vernes S.C."/>
            <person name="Myers E.W."/>
            <person name="Teeling E.C."/>
        </authorList>
    </citation>
    <scope>NUCLEOTIDE SEQUENCE [LARGE SCALE GENOMIC DNA]</scope>
    <source>
        <strain evidence="1">Bat1K_MPI-CBG_1</strain>
    </source>
</reference>
<name>A0A833YJJ5_9CHIR</name>
<comment type="caution">
    <text evidence="1">The sequence shown here is derived from an EMBL/GenBank/DDBJ whole genome shotgun (WGS) entry which is preliminary data.</text>
</comment>
<organism evidence="1 2">
    <name type="scientific">Phyllostomus discolor</name>
    <name type="common">pale spear-nosed bat</name>
    <dbReference type="NCBI Taxonomy" id="89673"/>
    <lineage>
        <taxon>Eukaryota</taxon>
        <taxon>Metazoa</taxon>
        <taxon>Chordata</taxon>
        <taxon>Craniata</taxon>
        <taxon>Vertebrata</taxon>
        <taxon>Euteleostomi</taxon>
        <taxon>Mammalia</taxon>
        <taxon>Eutheria</taxon>
        <taxon>Laurasiatheria</taxon>
        <taxon>Chiroptera</taxon>
        <taxon>Yangochiroptera</taxon>
        <taxon>Phyllostomidae</taxon>
        <taxon>Phyllostominae</taxon>
        <taxon>Phyllostomus</taxon>
    </lineage>
</organism>
<accession>A0A833YJJ5</accession>